<reference evidence="1" key="1">
    <citation type="journal article" date="2021" name="Proc. Natl. Acad. Sci. U.S.A.">
        <title>A Catalog of Tens of Thousands of Viruses from Human Metagenomes Reveals Hidden Associations with Chronic Diseases.</title>
        <authorList>
            <person name="Tisza M.J."/>
            <person name="Buck C.B."/>
        </authorList>
    </citation>
    <scope>NUCLEOTIDE SEQUENCE</scope>
    <source>
        <strain evidence="1">CtRRy11</strain>
    </source>
</reference>
<evidence type="ECO:0000313" key="1">
    <source>
        <dbReference type="EMBL" id="DAD87030.1"/>
    </source>
</evidence>
<name>A0A8S5MXE6_9CAUD</name>
<proteinExistence type="predicted"/>
<organism evidence="1">
    <name type="scientific">Myoviridae sp. ctRRy11</name>
    <dbReference type="NCBI Taxonomy" id="2826651"/>
    <lineage>
        <taxon>Viruses</taxon>
        <taxon>Duplodnaviria</taxon>
        <taxon>Heunggongvirae</taxon>
        <taxon>Uroviricota</taxon>
        <taxon>Caudoviricetes</taxon>
    </lineage>
</organism>
<protein>
    <submittedName>
        <fullName evidence="1">CI repressor</fullName>
    </submittedName>
</protein>
<sequence length="112" mass="13141">MISKFVNYKCLPIPKQMQNICNALDCEVSDIYEDDEVFYQNKHKKEPKSTNDFDFYNLCVRLPNEARKILASQNLQRLGYKDKTQWVLACYVELVKKIKKTVPKSNTKTATK</sequence>
<dbReference type="EMBL" id="BK015012">
    <property type="protein sequence ID" value="DAD87030.1"/>
    <property type="molecule type" value="Genomic_DNA"/>
</dbReference>
<accession>A0A8S5MXE6</accession>